<dbReference type="STRING" id="4795.A0A225WI74"/>
<sequence length="342" mass="38414">MSGSEPESQVPGGNWVSPPVDVEWHESWEAFSAHIGKHYKRTHQIFRQRTSTSVAKRNREITARAARLMVNGGEAQAGQLIPEYFVNVWIKLVCTHGWSRKSRSNGIRESCFDRDTGCKANIKAGVSWNDAEKKFMVHVTDSCVTHNHQISTATVDNHASNRRVDDPSVLAFVDQLQAAGSKSKLIMQYETGASHEERQLVYLQSQTVYLEADVKYLTYRVLCLKSAESVQATKPNYKNQRNGEGRKTANKLVQGKLAPVQRLGSVMDILCKMDIYEEAHGVLAVITKRSLPKPKKAIAGKFNEDDCEADIRYVSPQVFVKKTLSAIRVFLKSLSDKKSLEM</sequence>
<dbReference type="Proteomes" id="UP000198211">
    <property type="component" value="Unassembled WGS sequence"/>
</dbReference>
<comment type="caution">
    <text evidence="1">The sequence shown here is derived from an EMBL/GenBank/DDBJ whole genome shotgun (WGS) entry which is preliminary data.</text>
</comment>
<dbReference type="PANTHER" id="PTHR31569">
    <property type="entry name" value="SWIM-TYPE DOMAIN-CONTAINING PROTEIN"/>
    <property type="match status" value="1"/>
</dbReference>
<dbReference type="InterPro" id="IPR052579">
    <property type="entry name" value="Zinc_finger_SWIM"/>
</dbReference>
<gene>
    <name evidence="1" type="ORF">PHMEG_0008749</name>
</gene>
<dbReference type="EMBL" id="NBNE01000773">
    <property type="protein sequence ID" value="OWZ17325.1"/>
    <property type="molecule type" value="Genomic_DNA"/>
</dbReference>
<organism evidence="1 2">
    <name type="scientific">Phytophthora megakarya</name>
    <dbReference type="NCBI Taxonomy" id="4795"/>
    <lineage>
        <taxon>Eukaryota</taxon>
        <taxon>Sar</taxon>
        <taxon>Stramenopiles</taxon>
        <taxon>Oomycota</taxon>
        <taxon>Peronosporomycetes</taxon>
        <taxon>Peronosporales</taxon>
        <taxon>Peronosporaceae</taxon>
        <taxon>Phytophthora</taxon>
    </lineage>
</organism>
<reference evidence="2" key="1">
    <citation type="submission" date="2017-03" db="EMBL/GenBank/DDBJ databases">
        <title>Phytopthora megakarya and P. palmivora, two closely related causual agents of cacao black pod achieved similar genome size and gene model numbers by different mechanisms.</title>
        <authorList>
            <person name="Ali S."/>
            <person name="Shao J."/>
            <person name="Larry D.J."/>
            <person name="Kronmiller B."/>
            <person name="Shen D."/>
            <person name="Strem M.D."/>
            <person name="Melnick R.L."/>
            <person name="Guiltinan M.J."/>
            <person name="Tyler B.M."/>
            <person name="Meinhardt L.W."/>
            <person name="Bailey B.A."/>
        </authorList>
    </citation>
    <scope>NUCLEOTIDE SEQUENCE [LARGE SCALE GENOMIC DNA]</scope>
    <source>
        <strain evidence="2">zdho120</strain>
    </source>
</reference>
<keyword evidence="2" id="KW-1185">Reference proteome</keyword>
<proteinExistence type="predicted"/>
<name>A0A225WI74_9STRA</name>
<dbReference type="PANTHER" id="PTHR31569:SF4">
    <property type="entry name" value="SWIM-TYPE DOMAIN-CONTAINING PROTEIN"/>
    <property type="match status" value="1"/>
</dbReference>
<protein>
    <submittedName>
        <fullName evidence="1">ABC transporter</fullName>
    </submittedName>
</protein>
<evidence type="ECO:0000313" key="1">
    <source>
        <dbReference type="EMBL" id="OWZ17325.1"/>
    </source>
</evidence>
<accession>A0A225WI74</accession>
<dbReference type="OrthoDB" id="95705at2759"/>
<evidence type="ECO:0000313" key="2">
    <source>
        <dbReference type="Proteomes" id="UP000198211"/>
    </source>
</evidence>
<dbReference type="AlphaFoldDB" id="A0A225WI74"/>